<dbReference type="Gene3D" id="3.90.550.10">
    <property type="entry name" value="Spore Coat Polysaccharide Biosynthesis Protein SpsA, Chain A"/>
    <property type="match status" value="1"/>
</dbReference>
<evidence type="ECO:0000313" key="1">
    <source>
        <dbReference type="EMBL" id="TCS37174.1"/>
    </source>
</evidence>
<keyword evidence="2" id="KW-1185">Reference proteome</keyword>
<accession>A0A4R3HWL5</accession>
<dbReference type="AlphaFoldDB" id="A0A4R3HWL5"/>
<evidence type="ECO:0008006" key="3">
    <source>
        <dbReference type="Google" id="ProtNLM"/>
    </source>
</evidence>
<name>A0A4R3HWL5_9GAMM</name>
<protein>
    <recommendedName>
        <fullName evidence="3">Glycosyl transferase family 2</fullName>
    </recommendedName>
</protein>
<dbReference type="Proteomes" id="UP000295793">
    <property type="component" value="Unassembled WGS sequence"/>
</dbReference>
<comment type="caution">
    <text evidence="1">The sequence shown here is derived from an EMBL/GenBank/DDBJ whole genome shotgun (WGS) entry which is preliminary data.</text>
</comment>
<organism evidence="1 2">
    <name type="scientific">Reinekea marinisedimentorum</name>
    <dbReference type="NCBI Taxonomy" id="230495"/>
    <lineage>
        <taxon>Bacteria</taxon>
        <taxon>Pseudomonadati</taxon>
        <taxon>Pseudomonadota</taxon>
        <taxon>Gammaproteobacteria</taxon>
        <taxon>Oceanospirillales</taxon>
        <taxon>Saccharospirillaceae</taxon>
        <taxon>Reinekea</taxon>
    </lineage>
</organism>
<proteinExistence type="predicted"/>
<gene>
    <name evidence="1" type="ORF">BCF53_12033</name>
</gene>
<dbReference type="SUPFAM" id="SSF53448">
    <property type="entry name" value="Nucleotide-diphospho-sugar transferases"/>
    <property type="match status" value="1"/>
</dbReference>
<dbReference type="EMBL" id="SLZR01000020">
    <property type="protein sequence ID" value="TCS37174.1"/>
    <property type="molecule type" value="Genomic_DNA"/>
</dbReference>
<reference evidence="1 2" key="1">
    <citation type="submission" date="2019-03" db="EMBL/GenBank/DDBJ databases">
        <title>Genomic Encyclopedia of Archaeal and Bacterial Type Strains, Phase II (KMG-II): from individual species to whole genera.</title>
        <authorList>
            <person name="Goeker M."/>
        </authorList>
    </citation>
    <scope>NUCLEOTIDE SEQUENCE [LARGE SCALE GENOMIC DNA]</scope>
    <source>
        <strain evidence="1 2">DSM 15388</strain>
    </source>
</reference>
<sequence length="304" mass="35000">MNSSSTPLVVVVFNRPDHARALRRLLVDQESRDLYVIVDGPRGSKVGERALVEECVSIFKDWPGQVQFNISDKNLGCKVRISTGLDWVFERTERAIILEDDLSPSPMFFKYCDEMLEAYADSPEVMSVCGTKTYPGVIEQSQYFFSTYNNCWGWATWRRAWTHYSDNFGYLSSFQLIRTLKGILGSYRAGFYWFILYQMVVTGKRSSWAYCWMITCFLKGGLHVYPASNLVVNNGFGADSTHTSITEPYMPRVYGRDLSFPVLSSHVEKVAFALADTWIEDNIYSKSVGVRLEWLKRRLFKNQD</sequence>
<evidence type="ECO:0000313" key="2">
    <source>
        <dbReference type="Proteomes" id="UP000295793"/>
    </source>
</evidence>
<dbReference type="InterPro" id="IPR029044">
    <property type="entry name" value="Nucleotide-diphossugar_trans"/>
</dbReference>